<protein>
    <submittedName>
        <fullName evidence="1">Uncharacterized protein</fullName>
    </submittedName>
</protein>
<comment type="caution">
    <text evidence="1">The sequence shown here is derived from an EMBL/GenBank/DDBJ whole genome shotgun (WGS) entry which is preliminary data.</text>
</comment>
<reference evidence="1 2" key="1">
    <citation type="submission" date="2019-03" db="EMBL/GenBank/DDBJ databases">
        <title>First draft genome of Liparis tanakae, snailfish: a comprehensive survey of snailfish specific genes.</title>
        <authorList>
            <person name="Kim W."/>
            <person name="Song I."/>
            <person name="Jeong J.-H."/>
            <person name="Kim D."/>
            <person name="Kim S."/>
            <person name="Ryu S."/>
            <person name="Song J.Y."/>
            <person name="Lee S.K."/>
        </authorList>
    </citation>
    <scope>NUCLEOTIDE SEQUENCE [LARGE SCALE GENOMIC DNA]</scope>
    <source>
        <tissue evidence="1">Muscle</tissue>
    </source>
</reference>
<sequence length="94" mass="10409">MIQSRRQEWLRAGAHCPLLEERVLCAGVSRTHLLLAAAAADCCQDPLHYCAAEHAIAALCWHFQVRTMCNQMCPSFPMPAGGHYQRSCSVPQDA</sequence>
<proteinExistence type="predicted"/>
<name>A0A4Z2FPI0_9TELE</name>
<keyword evidence="2" id="KW-1185">Reference proteome</keyword>
<evidence type="ECO:0000313" key="2">
    <source>
        <dbReference type="Proteomes" id="UP000314294"/>
    </source>
</evidence>
<accession>A0A4Z2FPI0</accession>
<dbReference type="Proteomes" id="UP000314294">
    <property type="component" value="Unassembled WGS sequence"/>
</dbReference>
<evidence type="ECO:0000313" key="1">
    <source>
        <dbReference type="EMBL" id="TNN42232.1"/>
    </source>
</evidence>
<dbReference type="AlphaFoldDB" id="A0A4Z2FPI0"/>
<organism evidence="1 2">
    <name type="scientific">Liparis tanakae</name>
    <name type="common">Tanaka's snailfish</name>
    <dbReference type="NCBI Taxonomy" id="230148"/>
    <lineage>
        <taxon>Eukaryota</taxon>
        <taxon>Metazoa</taxon>
        <taxon>Chordata</taxon>
        <taxon>Craniata</taxon>
        <taxon>Vertebrata</taxon>
        <taxon>Euteleostomi</taxon>
        <taxon>Actinopterygii</taxon>
        <taxon>Neopterygii</taxon>
        <taxon>Teleostei</taxon>
        <taxon>Neoteleostei</taxon>
        <taxon>Acanthomorphata</taxon>
        <taxon>Eupercaria</taxon>
        <taxon>Perciformes</taxon>
        <taxon>Cottioidei</taxon>
        <taxon>Cottales</taxon>
        <taxon>Liparidae</taxon>
        <taxon>Liparis</taxon>
    </lineage>
</organism>
<gene>
    <name evidence="1" type="ORF">EYF80_047607</name>
</gene>
<dbReference type="EMBL" id="SRLO01001051">
    <property type="protein sequence ID" value="TNN42232.1"/>
    <property type="molecule type" value="Genomic_DNA"/>
</dbReference>